<evidence type="ECO:0000259" key="19">
    <source>
        <dbReference type="Pfam" id="PF00662"/>
    </source>
</evidence>
<keyword evidence="11 17" id="KW-1133">Transmembrane helix</keyword>
<feature type="transmembrane region" description="Helical" evidence="17">
    <location>
        <begin position="89"/>
        <end position="116"/>
    </location>
</feature>
<dbReference type="GO" id="GO:0008137">
    <property type="term" value="F:NADH dehydrogenase (ubiquinone) activity"/>
    <property type="evidence" value="ECO:0007669"/>
    <property type="project" value="UniProtKB-EC"/>
</dbReference>
<name>A0A343JMK5_SCODE</name>
<evidence type="ECO:0000256" key="12">
    <source>
        <dbReference type="ARBA" id="ARBA00023027"/>
    </source>
</evidence>
<keyword evidence="13 17" id="KW-0830">Ubiquinone</keyword>
<sequence>MLKDYCRIFSYYLMILSFVFFFSGLYMFWIGLGLYLDWSIMIINSSEFTMSFVFDWMSLFFSFFVMFISSCVMYYSVDYMSGDWNKNRFGLLVFMFVFSMLLLINSYSIVSLLLGWDGLGLVSYCLVIYYQNVRSYNAGMITILSNRIGDSSILLVISWLLINGDWFYMFFFDCEGSFWVIFLSLMAAFTKSAQMPFSAWLPAAMAAPTPVSALVHSSTLVTAGVYLLIRYGMFDQYYMCYDFLCFFSLFTMFMSGLGANFEFDLSSIIALSTLSQLGIMMFILSIGYYELAYFHLLTHAMFSALLFLCAGSYIHVVGDIQDIRYMGGMVYYSPMVSSMFLVSNFALFGFPFLAGFYSKDIIIEMYLVGNVNIFILFIFGFSIGLTSCYCLRLCYYVMWGYVNWKVSVMLSDCGNIMMYPMMMLGLMAIFSGSMMMWIMFPYSFYVFFGVFVSLLILTIVFGGVFLGMVISWWMLFYSNVFLDFVSSMWFLTGLSGQWSTKLLVWYGGSMIHCVDMGWFEYFGGNGIYYSFMNISLLNQWWQNNSFSVYMFIFLMWITFFVMY</sequence>
<evidence type="ECO:0000256" key="13">
    <source>
        <dbReference type="ARBA" id="ARBA00023075"/>
    </source>
</evidence>
<evidence type="ECO:0000256" key="11">
    <source>
        <dbReference type="ARBA" id="ARBA00022989"/>
    </source>
</evidence>
<evidence type="ECO:0000256" key="8">
    <source>
        <dbReference type="ARBA" id="ARBA00022792"/>
    </source>
</evidence>
<dbReference type="Pfam" id="PF00662">
    <property type="entry name" value="Proton_antipo_N"/>
    <property type="match status" value="1"/>
</dbReference>
<feature type="domain" description="NADH-Ubiquinone oxidoreductase (complex I) chain 5 N-terminal" evidence="19">
    <location>
        <begin position="42"/>
        <end position="89"/>
    </location>
</feature>
<evidence type="ECO:0000256" key="1">
    <source>
        <dbReference type="ARBA" id="ARBA00003257"/>
    </source>
</evidence>
<geneLocation type="mitochondrion" evidence="21"/>
<feature type="transmembrane region" description="Helical" evidence="17">
    <location>
        <begin position="267"/>
        <end position="289"/>
    </location>
</feature>
<dbReference type="InterPro" id="IPR001750">
    <property type="entry name" value="ND/Mrp_TM"/>
</dbReference>
<feature type="transmembrane region" description="Helical" evidence="17">
    <location>
        <begin position="168"/>
        <end position="189"/>
    </location>
</feature>
<keyword evidence="6" id="KW-0679">Respiratory chain</keyword>
<comment type="similarity">
    <text evidence="17">Belongs to the complex I subunit 5 family.</text>
</comment>
<keyword evidence="15 17" id="KW-0472">Membrane</keyword>
<feature type="transmembrane region" description="Helical" evidence="17">
    <location>
        <begin position="418"/>
        <end position="438"/>
    </location>
</feature>
<dbReference type="GO" id="GO:0003954">
    <property type="term" value="F:NADH dehydrogenase activity"/>
    <property type="evidence" value="ECO:0007669"/>
    <property type="project" value="TreeGrafter"/>
</dbReference>
<evidence type="ECO:0000256" key="17">
    <source>
        <dbReference type="RuleBase" id="RU003404"/>
    </source>
</evidence>
<keyword evidence="10" id="KW-0249">Electron transport</keyword>
<evidence type="ECO:0000256" key="9">
    <source>
        <dbReference type="ARBA" id="ARBA00022967"/>
    </source>
</evidence>
<feature type="transmembrane region" description="Helical" evidence="17">
    <location>
        <begin position="296"/>
        <end position="316"/>
    </location>
</feature>
<dbReference type="InterPro" id="IPR003945">
    <property type="entry name" value="NU5C-like"/>
</dbReference>
<dbReference type="InterPro" id="IPR010934">
    <property type="entry name" value="NADH_DH_su5_C"/>
</dbReference>
<evidence type="ECO:0000256" key="4">
    <source>
        <dbReference type="ARBA" id="ARBA00021096"/>
    </source>
</evidence>
<keyword evidence="7 17" id="KW-0812">Transmembrane</keyword>
<evidence type="ECO:0000256" key="7">
    <source>
        <dbReference type="ARBA" id="ARBA00022692"/>
    </source>
</evidence>
<dbReference type="EC" id="7.1.1.2" evidence="3 17"/>
<feature type="transmembrane region" description="Helical" evidence="17">
    <location>
        <begin position="209"/>
        <end position="229"/>
    </location>
</feature>
<comment type="subcellular location">
    <subcellularLocation>
        <location evidence="2">Mitochondrion inner membrane</location>
        <topology evidence="2">Multi-pass membrane protein</topology>
    </subcellularLocation>
</comment>
<feature type="domain" description="NADH dehydrogenase subunit 5 C-terminal" evidence="20">
    <location>
        <begin position="389"/>
        <end position="562"/>
    </location>
</feature>
<feature type="transmembrane region" description="Helical" evidence="17">
    <location>
        <begin position="445"/>
        <end position="466"/>
    </location>
</feature>
<dbReference type="Pfam" id="PF06455">
    <property type="entry name" value="NADH5_C"/>
    <property type="match status" value="1"/>
</dbReference>
<evidence type="ECO:0000259" key="20">
    <source>
        <dbReference type="Pfam" id="PF06455"/>
    </source>
</evidence>
<dbReference type="GO" id="GO:0042773">
    <property type="term" value="P:ATP synthesis coupled electron transport"/>
    <property type="evidence" value="ECO:0007669"/>
    <property type="project" value="InterPro"/>
</dbReference>
<evidence type="ECO:0000256" key="14">
    <source>
        <dbReference type="ARBA" id="ARBA00023128"/>
    </source>
</evidence>
<proteinExistence type="inferred from homology"/>
<dbReference type="AlphaFoldDB" id="A0A343JMK5"/>
<dbReference type="EMBL" id="KY947341">
    <property type="protein sequence ID" value="ASY97532.1"/>
    <property type="molecule type" value="Genomic_DNA"/>
</dbReference>
<dbReference type="Pfam" id="PF00361">
    <property type="entry name" value="Proton_antipo_M"/>
    <property type="match status" value="1"/>
</dbReference>
<keyword evidence="12 17" id="KW-0520">NAD</keyword>
<keyword evidence="8" id="KW-0999">Mitochondrion inner membrane</keyword>
<dbReference type="InterPro" id="IPR001516">
    <property type="entry name" value="Proton_antipo_N"/>
</dbReference>
<evidence type="ECO:0000256" key="16">
    <source>
        <dbReference type="ARBA" id="ARBA00049551"/>
    </source>
</evidence>
<feature type="transmembrane region" description="Helical" evidence="17">
    <location>
        <begin position="336"/>
        <end position="357"/>
    </location>
</feature>
<feature type="transmembrane region" description="Helical" evidence="17">
    <location>
        <begin position="56"/>
        <end position="77"/>
    </location>
</feature>
<feature type="transmembrane region" description="Helical" evidence="17">
    <location>
        <begin position="544"/>
        <end position="562"/>
    </location>
</feature>
<feature type="transmembrane region" description="Helical" evidence="17">
    <location>
        <begin position="472"/>
        <end position="491"/>
    </location>
</feature>
<feature type="transmembrane region" description="Helical" evidence="17">
    <location>
        <begin position="241"/>
        <end position="261"/>
    </location>
</feature>
<organism evidence="21">
    <name type="scientific">Scolopendra dehaani</name>
    <name type="common">Thai centipede</name>
    <name type="synonym">Scolopendra subspinipes dehaani</name>
    <dbReference type="NCBI Taxonomy" id="2609776"/>
    <lineage>
        <taxon>Eukaryota</taxon>
        <taxon>Metazoa</taxon>
        <taxon>Ecdysozoa</taxon>
        <taxon>Arthropoda</taxon>
        <taxon>Myriapoda</taxon>
        <taxon>Chilopoda</taxon>
        <taxon>Pleurostigmophora</taxon>
        <taxon>Scolopendromorpha</taxon>
        <taxon>Scolopendridae</taxon>
        <taxon>Scolopendra</taxon>
    </lineage>
</organism>
<comment type="function">
    <text evidence="1">Core subunit of the mitochondrial membrane respiratory chain NADH dehydrogenase (Complex I) that is believed to belong to the minimal assembly required for catalysis. Complex I functions in the transfer of electrons from NADH to the respiratory chain. The immediate electron acceptor for the enzyme is believed to be ubiquinone.</text>
</comment>
<evidence type="ECO:0000313" key="21">
    <source>
        <dbReference type="EMBL" id="ASY97532.1"/>
    </source>
</evidence>
<evidence type="ECO:0000256" key="3">
    <source>
        <dbReference type="ARBA" id="ARBA00012944"/>
    </source>
</evidence>
<dbReference type="PANTHER" id="PTHR42829:SF2">
    <property type="entry name" value="NADH-UBIQUINONE OXIDOREDUCTASE CHAIN 5"/>
    <property type="match status" value="1"/>
</dbReference>
<feature type="transmembrane region" description="Helical" evidence="17">
    <location>
        <begin position="503"/>
        <end position="524"/>
    </location>
</feature>
<keyword evidence="14 17" id="KW-0496">Mitochondrion</keyword>
<dbReference type="GO" id="GO:0015990">
    <property type="term" value="P:electron transport coupled proton transport"/>
    <property type="evidence" value="ECO:0007669"/>
    <property type="project" value="TreeGrafter"/>
</dbReference>
<feature type="transmembrane region" description="Helical" evidence="17">
    <location>
        <begin position="136"/>
        <end position="161"/>
    </location>
</feature>
<feature type="transmembrane region" description="Helical" evidence="17">
    <location>
        <begin position="369"/>
        <end position="398"/>
    </location>
</feature>
<dbReference type="GO" id="GO:0005743">
    <property type="term" value="C:mitochondrial inner membrane"/>
    <property type="evidence" value="ECO:0007669"/>
    <property type="project" value="UniProtKB-SubCell"/>
</dbReference>
<keyword evidence="5 17" id="KW-0813">Transport</keyword>
<dbReference type="PRINTS" id="PR01434">
    <property type="entry name" value="NADHDHGNASE5"/>
</dbReference>
<comment type="function">
    <text evidence="17">Core subunit of the mitochondrial membrane respiratory chain NADH dehydrogenase (Complex I) which catalyzes electron transfer from NADH through the respiratory chain, using ubiquinone as an electron acceptor. Essential for the catalytic activity and assembly of complex I.</text>
</comment>
<comment type="catalytic activity">
    <reaction evidence="16 17">
        <text>a ubiquinone + NADH + 5 H(+)(in) = a ubiquinol + NAD(+) + 4 H(+)(out)</text>
        <dbReference type="Rhea" id="RHEA:29091"/>
        <dbReference type="Rhea" id="RHEA-COMP:9565"/>
        <dbReference type="Rhea" id="RHEA-COMP:9566"/>
        <dbReference type="ChEBI" id="CHEBI:15378"/>
        <dbReference type="ChEBI" id="CHEBI:16389"/>
        <dbReference type="ChEBI" id="CHEBI:17976"/>
        <dbReference type="ChEBI" id="CHEBI:57540"/>
        <dbReference type="ChEBI" id="CHEBI:57945"/>
        <dbReference type="EC" id="7.1.1.2"/>
    </reaction>
</comment>
<feature type="transmembrane region" description="Helical" evidence="17">
    <location>
        <begin position="12"/>
        <end position="36"/>
    </location>
</feature>
<keyword evidence="9" id="KW-1278">Translocase</keyword>
<gene>
    <name evidence="21" type="primary">ND5</name>
</gene>
<evidence type="ECO:0000256" key="2">
    <source>
        <dbReference type="ARBA" id="ARBA00004448"/>
    </source>
</evidence>
<evidence type="ECO:0000256" key="10">
    <source>
        <dbReference type="ARBA" id="ARBA00022982"/>
    </source>
</evidence>
<evidence type="ECO:0000256" key="6">
    <source>
        <dbReference type="ARBA" id="ARBA00022660"/>
    </source>
</evidence>
<reference evidence="21" key="1">
    <citation type="submission" date="2017-04" db="EMBL/GenBank/DDBJ databases">
        <title>Scolopendra subspinipes dehaani.</title>
        <authorList>
            <person name="Qi Y."/>
            <person name="Tian X."/>
        </authorList>
    </citation>
    <scope>NUCLEOTIDE SEQUENCE</scope>
</reference>
<feature type="domain" description="NADH:quinone oxidoreductase/Mrp antiporter transmembrane" evidence="18">
    <location>
        <begin position="106"/>
        <end position="382"/>
    </location>
</feature>
<evidence type="ECO:0000256" key="15">
    <source>
        <dbReference type="ARBA" id="ARBA00023136"/>
    </source>
</evidence>
<dbReference type="PANTHER" id="PTHR42829">
    <property type="entry name" value="NADH-UBIQUINONE OXIDOREDUCTASE CHAIN 5"/>
    <property type="match status" value="1"/>
</dbReference>
<evidence type="ECO:0000259" key="18">
    <source>
        <dbReference type="Pfam" id="PF00361"/>
    </source>
</evidence>
<protein>
    <recommendedName>
        <fullName evidence="4 17">NADH-ubiquinone oxidoreductase chain 5</fullName>
        <ecNumber evidence="3 17">7.1.1.2</ecNumber>
    </recommendedName>
</protein>
<evidence type="ECO:0000256" key="5">
    <source>
        <dbReference type="ARBA" id="ARBA00022448"/>
    </source>
</evidence>
<accession>A0A343JMK5</accession>